<evidence type="ECO:0000256" key="4">
    <source>
        <dbReference type="ARBA" id="ARBA00022519"/>
    </source>
</evidence>
<dbReference type="InterPro" id="IPR051199">
    <property type="entry name" value="LPS_LOS_Heptosyltrfase"/>
</dbReference>
<comment type="pathway">
    <text evidence="2">Bacterial outer membrane biogenesis; LPS core biosynthesis.</text>
</comment>
<dbReference type="Pfam" id="PF01075">
    <property type="entry name" value="Glyco_transf_9"/>
    <property type="match status" value="1"/>
</dbReference>
<evidence type="ECO:0000256" key="12">
    <source>
        <dbReference type="ARBA" id="ARBA00044330"/>
    </source>
</evidence>
<evidence type="ECO:0000256" key="10">
    <source>
        <dbReference type="ARBA" id="ARBA00044041"/>
    </source>
</evidence>
<keyword evidence="8" id="KW-0472">Membrane</keyword>
<evidence type="ECO:0000313" key="15">
    <source>
        <dbReference type="Proteomes" id="UP000305417"/>
    </source>
</evidence>
<evidence type="ECO:0000256" key="8">
    <source>
        <dbReference type="ARBA" id="ARBA00023136"/>
    </source>
</evidence>
<evidence type="ECO:0000256" key="7">
    <source>
        <dbReference type="ARBA" id="ARBA00022985"/>
    </source>
</evidence>
<comment type="similarity">
    <text evidence="9">Belongs to the glycosyltransferase 9 family.</text>
</comment>
<keyword evidence="7" id="KW-0448">Lipopolysaccharide biosynthesis</keyword>
<keyword evidence="5" id="KW-0328">Glycosyltransferase</keyword>
<keyword evidence="4" id="KW-0997">Cell inner membrane</keyword>
<dbReference type="PANTHER" id="PTHR30160:SF19">
    <property type="entry name" value="LIPOPOLYSACCHARIDE HEPTOSYLTRANSFERASE 1"/>
    <property type="match status" value="1"/>
</dbReference>
<dbReference type="Gene3D" id="3.40.50.2000">
    <property type="entry name" value="Glycogen Phosphorylase B"/>
    <property type="match status" value="2"/>
</dbReference>
<keyword evidence="3" id="KW-1003">Cell membrane</keyword>
<comment type="caution">
    <text evidence="14">The sequence shown here is derived from an EMBL/GenBank/DDBJ whole genome shotgun (WGS) entry which is preliminary data.</text>
</comment>
<evidence type="ECO:0000313" key="14">
    <source>
        <dbReference type="EMBL" id="TLS99892.1"/>
    </source>
</evidence>
<evidence type="ECO:0000256" key="13">
    <source>
        <dbReference type="ARBA" id="ARBA00049201"/>
    </source>
</evidence>
<protein>
    <recommendedName>
        <fullName evidence="11">Lipopolysaccharide heptosyltransferase 1</fullName>
        <ecNumber evidence="10">2.4.99.23</ecNumber>
    </recommendedName>
    <alternativeName>
        <fullName evidence="12">ADP-heptose:lipopolysaccharide heptosyltransferase I</fullName>
    </alternativeName>
</protein>
<reference evidence="14 15" key="1">
    <citation type="submission" date="2019-05" db="EMBL/GenBank/DDBJ databases">
        <title>Arcobacter cibarius and Arcobacter thereius providing challenges in identification an antibiotic susceptibility and Quinolone resistance.</title>
        <authorList>
            <person name="Busch A."/>
            <person name="Hanel I."/>
            <person name="Hotzel H."/>
            <person name="Tomaso H."/>
        </authorList>
    </citation>
    <scope>NUCLEOTIDE SEQUENCE [LARGE SCALE GENOMIC DNA]</scope>
    <source>
        <strain evidence="14 15">16CS0831-2</strain>
    </source>
</reference>
<evidence type="ECO:0000256" key="11">
    <source>
        <dbReference type="ARBA" id="ARBA00044190"/>
    </source>
</evidence>
<dbReference type="NCBIfam" id="TIGR02193">
    <property type="entry name" value="heptsyl_trn_I"/>
    <property type="match status" value="1"/>
</dbReference>
<evidence type="ECO:0000256" key="3">
    <source>
        <dbReference type="ARBA" id="ARBA00022475"/>
    </source>
</evidence>
<dbReference type="InterPro" id="IPR002201">
    <property type="entry name" value="Glyco_trans_9"/>
</dbReference>
<evidence type="ECO:0000256" key="2">
    <source>
        <dbReference type="ARBA" id="ARBA00004713"/>
    </source>
</evidence>
<evidence type="ECO:0000256" key="9">
    <source>
        <dbReference type="ARBA" id="ARBA00043995"/>
    </source>
</evidence>
<keyword evidence="6" id="KW-0808">Transferase</keyword>
<proteinExistence type="inferred from homology"/>
<evidence type="ECO:0000256" key="1">
    <source>
        <dbReference type="ARBA" id="ARBA00004515"/>
    </source>
</evidence>
<sequence>MVEKVAIIKLSAMGDIIHSMVALEFIKKYYPSIKIDWFVEDAFSQVLEYNPNINKIIKLNLKSIKKSKKNIFSQISFIKAFKEENYDLVIDAQGLIKSALVARILGKNIVGFCKNSTRERFASFFYTKKVSIAYDKNVIERNCFLISKALNFDISTEDILNKKPFLFFKSENKVVYDFLSKDKKNVLLIVGASWKSKMYSKEKFAKIASNIDENFIIAWGNEEEKSIASFISDNSSAKVLPKIDLNSLKALVSKVDLVIGNDTGPTHMAWALNTPSITIFGNTPDYRNTYLTNINRTVKSKSFVNPFKLNKEDFSINEINEQEIIKIAKELLCIE</sequence>
<accession>A0ABY2V4L5</accession>
<comment type="subcellular location">
    <subcellularLocation>
        <location evidence="1">Cell inner membrane</location>
        <topology evidence="1">Peripheral membrane protein</topology>
        <orientation evidence="1">Cytoplasmic side</orientation>
    </subcellularLocation>
</comment>
<organism evidence="14 15">
    <name type="scientific">Aliarcobacter cibarius</name>
    <dbReference type="NCBI Taxonomy" id="255507"/>
    <lineage>
        <taxon>Bacteria</taxon>
        <taxon>Pseudomonadati</taxon>
        <taxon>Campylobacterota</taxon>
        <taxon>Epsilonproteobacteria</taxon>
        <taxon>Campylobacterales</taxon>
        <taxon>Arcobacteraceae</taxon>
        <taxon>Aliarcobacter</taxon>
    </lineage>
</organism>
<comment type="catalytic activity">
    <reaction evidence="13">
        <text>an alpha-Kdo-(2-&gt;4)-alpha-Kdo-(2-&gt;6)-lipid A + ADP-L-glycero-beta-D-manno-heptose = an L-alpha-D-Hep-(1-&gt;5)-[alpha-Kdo-(2-&gt;4)]-alpha-Kdo-(2-&gt;6)-lipid A + ADP + H(+)</text>
        <dbReference type="Rhea" id="RHEA:74067"/>
        <dbReference type="ChEBI" id="CHEBI:15378"/>
        <dbReference type="ChEBI" id="CHEBI:61506"/>
        <dbReference type="ChEBI" id="CHEBI:176431"/>
        <dbReference type="ChEBI" id="CHEBI:193068"/>
        <dbReference type="ChEBI" id="CHEBI:456216"/>
        <dbReference type="EC" id="2.4.99.23"/>
    </reaction>
</comment>
<dbReference type="CDD" id="cd03789">
    <property type="entry name" value="GT9_LPS_heptosyltransferase"/>
    <property type="match status" value="1"/>
</dbReference>
<evidence type="ECO:0000256" key="6">
    <source>
        <dbReference type="ARBA" id="ARBA00022679"/>
    </source>
</evidence>
<dbReference type="PANTHER" id="PTHR30160">
    <property type="entry name" value="TETRAACYLDISACCHARIDE 4'-KINASE-RELATED"/>
    <property type="match status" value="1"/>
</dbReference>
<dbReference type="EC" id="2.4.99.23" evidence="10"/>
<dbReference type="InterPro" id="IPR011908">
    <property type="entry name" value="LipoPS_heptosylTferase-I"/>
</dbReference>
<dbReference type="SUPFAM" id="SSF53756">
    <property type="entry name" value="UDP-Glycosyltransferase/glycogen phosphorylase"/>
    <property type="match status" value="1"/>
</dbReference>
<keyword evidence="15" id="KW-1185">Reference proteome</keyword>
<name>A0ABY2V4L5_9BACT</name>
<gene>
    <name evidence="14" type="primary">waaC</name>
    <name evidence="14" type="ORF">FE247_04995</name>
</gene>
<evidence type="ECO:0000256" key="5">
    <source>
        <dbReference type="ARBA" id="ARBA00022676"/>
    </source>
</evidence>
<dbReference type="EMBL" id="VBUC01000009">
    <property type="protein sequence ID" value="TLS99892.1"/>
    <property type="molecule type" value="Genomic_DNA"/>
</dbReference>
<dbReference type="Proteomes" id="UP000305417">
    <property type="component" value="Unassembled WGS sequence"/>
</dbReference>